<keyword evidence="13" id="KW-1185">Reference proteome</keyword>
<dbReference type="RefSeq" id="WP_123078657.1">
    <property type="nucleotide sequence ID" value="NZ_BMPF01000004.1"/>
</dbReference>
<evidence type="ECO:0000313" key="13">
    <source>
        <dbReference type="Proteomes" id="UP000628840"/>
    </source>
</evidence>
<feature type="transmembrane region" description="Helical" evidence="10">
    <location>
        <begin position="239"/>
        <end position="256"/>
    </location>
</feature>
<keyword evidence="6" id="KW-0067">ATP-binding</keyword>
<feature type="transmembrane region" description="Helical" evidence="10">
    <location>
        <begin position="395"/>
        <end position="415"/>
    </location>
</feature>
<dbReference type="SUPFAM" id="SSF56784">
    <property type="entry name" value="HAD-like"/>
    <property type="match status" value="1"/>
</dbReference>
<dbReference type="SFLD" id="SFLDS00003">
    <property type="entry name" value="Haloacid_Dehalogenase"/>
    <property type="match status" value="1"/>
</dbReference>
<evidence type="ECO:0000256" key="1">
    <source>
        <dbReference type="ARBA" id="ARBA00004127"/>
    </source>
</evidence>
<sequence length="778" mass="83990">MTTCSFCGREIDSEPIRDNGEVFCSRGCQQGETRTSGAHIEHTPETTQQTDGETAYFSISGMHTHACESYLERRAVTLDGVSGASASYTAEMMRVSYDPEAVERDTIEDTLSAWGYRASAPTPEETPADRNDFDFDHLRTIFSVIAVAPIYIIYAAFFYPVYLGLLPTSSLDNHAIVTGLYGPVAMFTTITIFGVGFPILRSAYISLHERQLTVDVLISITAVSAYAYSMVSLLYLDRLYLFFDIATAVIVLTTIGNHARARYKRQAVEDLTEFVDETETAARRLLEDGTTTIVPPEDCTTGDRLLVRPGERIPLDGTIVDGRGTVNEALITGEARPQRKVVGDTVIGGSIAADGSFEITVDEGATSTLDRLRDLVWDLQTEQSPAERLTNRVTAIYIPVVCVFALVTLGAWTVAGAPAEPALRTALTVLIIACPVSLSLVTPLAVGRGLSTAAERDVPVFDQTILERVTDADVIAFDKTGTLTTGEMRVAAVHAVEECDSKAVLRRAAAVESRSSHPIAAAIRDRAPDRSQAVTSFERYRYGVVADVDASRTAVGNPALFDDLNWSIPEAIRDTIDRVRDRGELPTVVGWEGTATGVITLEDQPREKWTETVAELAADDRQIVVITGDDSRVARQFEAHPDVSKVYADVPPEAKEELVRRLRDEGVVAMVGDGTNDAPALAAADLGVAMVSGSDFTVTVADALVTADDLTPFRDLFGIARGTRRRLLENLGLALTVPAIGVPLAAVGFVTPLVATTLMATGTILVLANSYRPLTSNL</sequence>
<dbReference type="InterPro" id="IPR036163">
    <property type="entry name" value="HMA_dom_sf"/>
</dbReference>
<keyword evidence="4" id="KW-0479">Metal-binding</keyword>
<feature type="transmembrane region" description="Helical" evidence="10">
    <location>
        <begin position="140"/>
        <end position="160"/>
    </location>
</feature>
<dbReference type="InterPro" id="IPR001757">
    <property type="entry name" value="P_typ_ATPase"/>
</dbReference>
<dbReference type="AlphaFoldDB" id="A0A830F4U8"/>
<dbReference type="InterPro" id="IPR023214">
    <property type="entry name" value="HAD_sf"/>
</dbReference>
<dbReference type="InterPro" id="IPR059000">
    <property type="entry name" value="ATPase_P-type_domA"/>
</dbReference>
<dbReference type="Gene3D" id="3.40.1110.10">
    <property type="entry name" value="Calcium-transporting ATPase, cytoplasmic domain N"/>
    <property type="match status" value="1"/>
</dbReference>
<keyword evidence="7" id="KW-1278">Translocase</keyword>
<dbReference type="InterPro" id="IPR036412">
    <property type="entry name" value="HAD-like_sf"/>
</dbReference>
<dbReference type="PROSITE" id="PS00154">
    <property type="entry name" value="ATPASE_E1_E2"/>
    <property type="match status" value="1"/>
</dbReference>
<dbReference type="SUPFAM" id="SSF55008">
    <property type="entry name" value="HMA, heavy metal-associated domain"/>
    <property type="match status" value="1"/>
</dbReference>
<dbReference type="GO" id="GO:0055070">
    <property type="term" value="P:copper ion homeostasis"/>
    <property type="evidence" value="ECO:0007669"/>
    <property type="project" value="TreeGrafter"/>
</dbReference>
<keyword evidence="8 10" id="KW-1133">Transmembrane helix</keyword>
<evidence type="ECO:0000256" key="3">
    <source>
        <dbReference type="ARBA" id="ARBA00022692"/>
    </source>
</evidence>
<dbReference type="InterPro" id="IPR044492">
    <property type="entry name" value="P_typ_ATPase_HD_dom"/>
</dbReference>
<organism evidence="12 13">
    <name type="scientific">Halarchaeum grantii</name>
    <dbReference type="NCBI Taxonomy" id="1193105"/>
    <lineage>
        <taxon>Archaea</taxon>
        <taxon>Methanobacteriati</taxon>
        <taxon>Methanobacteriota</taxon>
        <taxon>Stenosarchaea group</taxon>
        <taxon>Halobacteria</taxon>
        <taxon>Halobacteriales</taxon>
        <taxon>Halobacteriaceae</taxon>
    </lineage>
</organism>
<dbReference type="PROSITE" id="PS50846">
    <property type="entry name" value="HMA_2"/>
    <property type="match status" value="1"/>
</dbReference>
<dbReference type="Gene3D" id="3.40.50.1000">
    <property type="entry name" value="HAD superfamily/HAD-like"/>
    <property type="match status" value="1"/>
</dbReference>
<keyword evidence="3 10" id="KW-0812">Transmembrane</keyword>
<dbReference type="Gene3D" id="2.70.150.10">
    <property type="entry name" value="Calcium-transporting ATPase, cytoplasmic transduction domain A"/>
    <property type="match status" value="1"/>
</dbReference>
<dbReference type="Pfam" id="PF00702">
    <property type="entry name" value="Hydrolase"/>
    <property type="match status" value="1"/>
</dbReference>
<protein>
    <submittedName>
        <fullName evidence="12">Heavy metal translocating P-type ATPase</fullName>
    </submittedName>
</protein>
<evidence type="ECO:0000256" key="10">
    <source>
        <dbReference type="SAM" id="Phobius"/>
    </source>
</evidence>
<dbReference type="NCBIfam" id="TIGR01525">
    <property type="entry name" value="ATPase-IB_hvy"/>
    <property type="match status" value="1"/>
</dbReference>
<dbReference type="GO" id="GO:0012505">
    <property type="term" value="C:endomembrane system"/>
    <property type="evidence" value="ECO:0007669"/>
    <property type="project" value="UniProtKB-SubCell"/>
</dbReference>
<dbReference type="GO" id="GO:0005524">
    <property type="term" value="F:ATP binding"/>
    <property type="evidence" value="ECO:0007669"/>
    <property type="project" value="UniProtKB-KW"/>
</dbReference>
<dbReference type="Proteomes" id="UP000628840">
    <property type="component" value="Unassembled WGS sequence"/>
</dbReference>
<dbReference type="EMBL" id="BMPF01000004">
    <property type="protein sequence ID" value="GGL40427.1"/>
    <property type="molecule type" value="Genomic_DNA"/>
</dbReference>
<accession>A0A830F4U8</accession>
<dbReference type="InterPro" id="IPR023298">
    <property type="entry name" value="ATPase_P-typ_TM_dom_sf"/>
</dbReference>
<dbReference type="InterPro" id="IPR023299">
    <property type="entry name" value="ATPase_P-typ_cyto_dom_N"/>
</dbReference>
<dbReference type="InterPro" id="IPR027256">
    <property type="entry name" value="P-typ_ATPase_IB"/>
</dbReference>
<keyword evidence="9 10" id="KW-0472">Membrane</keyword>
<evidence type="ECO:0000256" key="6">
    <source>
        <dbReference type="ARBA" id="ARBA00022840"/>
    </source>
</evidence>
<dbReference type="SFLD" id="SFLDG00002">
    <property type="entry name" value="C1.7:_P-type_atpase_like"/>
    <property type="match status" value="1"/>
</dbReference>
<evidence type="ECO:0000256" key="8">
    <source>
        <dbReference type="ARBA" id="ARBA00022989"/>
    </source>
</evidence>
<feature type="transmembrane region" description="Helical" evidence="10">
    <location>
        <begin position="727"/>
        <end position="747"/>
    </location>
</feature>
<dbReference type="PRINTS" id="PR00119">
    <property type="entry name" value="CATATPASE"/>
</dbReference>
<feature type="transmembrane region" description="Helical" evidence="10">
    <location>
        <begin position="180"/>
        <end position="200"/>
    </location>
</feature>
<keyword evidence="5" id="KW-0547">Nucleotide-binding</keyword>
<dbReference type="InterPro" id="IPR018303">
    <property type="entry name" value="ATPase_P-typ_P_site"/>
</dbReference>
<dbReference type="SUPFAM" id="SSF81653">
    <property type="entry name" value="Calcium ATPase, transduction domain A"/>
    <property type="match status" value="1"/>
</dbReference>
<comment type="caution">
    <text evidence="12">The sequence shown here is derived from an EMBL/GenBank/DDBJ whole genome shotgun (WGS) entry which is preliminary data.</text>
</comment>
<comment type="subcellular location">
    <subcellularLocation>
        <location evidence="1">Endomembrane system</location>
        <topology evidence="1">Multi-pass membrane protein</topology>
    </subcellularLocation>
</comment>
<evidence type="ECO:0000256" key="5">
    <source>
        <dbReference type="ARBA" id="ARBA00022741"/>
    </source>
</evidence>
<dbReference type="SUPFAM" id="SSF81665">
    <property type="entry name" value="Calcium ATPase, transmembrane domain M"/>
    <property type="match status" value="1"/>
</dbReference>
<dbReference type="InterPro" id="IPR008250">
    <property type="entry name" value="ATPase_P-typ_transduc_dom_A_sf"/>
</dbReference>
<dbReference type="Gene3D" id="3.30.70.100">
    <property type="match status" value="1"/>
</dbReference>
<comment type="similarity">
    <text evidence="2">Belongs to the cation transport ATPase (P-type) (TC 3.A.3) family. Type IB subfamily.</text>
</comment>
<dbReference type="GO" id="GO:0016887">
    <property type="term" value="F:ATP hydrolysis activity"/>
    <property type="evidence" value="ECO:0007669"/>
    <property type="project" value="InterPro"/>
</dbReference>
<evidence type="ECO:0000256" key="9">
    <source>
        <dbReference type="ARBA" id="ARBA00023136"/>
    </source>
</evidence>
<dbReference type="GO" id="GO:0016020">
    <property type="term" value="C:membrane"/>
    <property type="evidence" value="ECO:0007669"/>
    <property type="project" value="InterPro"/>
</dbReference>
<feature type="transmembrane region" description="Helical" evidence="10">
    <location>
        <begin position="212"/>
        <end position="233"/>
    </location>
</feature>
<dbReference type="CDD" id="cd00371">
    <property type="entry name" value="HMA"/>
    <property type="match status" value="1"/>
</dbReference>
<dbReference type="SFLD" id="SFLDF00027">
    <property type="entry name" value="p-type_atpase"/>
    <property type="match status" value="1"/>
</dbReference>
<dbReference type="InterPro" id="IPR006121">
    <property type="entry name" value="HMA_dom"/>
</dbReference>
<dbReference type="NCBIfam" id="TIGR01494">
    <property type="entry name" value="ATPase_P-type"/>
    <property type="match status" value="1"/>
</dbReference>
<evidence type="ECO:0000259" key="11">
    <source>
        <dbReference type="PROSITE" id="PS50846"/>
    </source>
</evidence>
<name>A0A830F4U8_9EURY</name>
<dbReference type="GeneID" id="55825844"/>
<evidence type="ECO:0000313" key="12">
    <source>
        <dbReference type="EMBL" id="GGL40427.1"/>
    </source>
</evidence>
<gene>
    <name evidence="12" type="ORF">GCM10009037_25200</name>
</gene>
<dbReference type="Pfam" id="PF00403">
    <property type="entry name" value="HMA"/>
    <property type="match status" value="1"/>
</dbReference>
<evidence type="ECO:0000256" key="2">
    <source>
        <dbReference type="ARBA" id="ARBA00006024"/>
    </source>
</evidence>
<evidence type="ECO:0000256" key="4">
    <source>
        <dbReference type="ARBA" id="ARBA00022723"/>
    </source>
</evidence>
<feature type="transmembrane region" description="Helical" evidence="10">
    <location>
        <begin position="427"/>
        <end position="446"/>
    </location>
</feature>
<dbReference type="PANTHER" id="PTHR43520">
    <property type="entry name" value="ATP7, ISOFORM B"/>
    <property type="match status" value="1"/>
</dbReference>
<dbReference type="OrthoDB" id="8588at2157"/>
<dbReference type="GO" id="GO:0005507">
    <property type="term" value="F:copper ion binding"/>
    <property type="evidence" value="ECO:0007669"/>
    <property type="project" value="TreeGrafter"/>
</dbReference>
<dbReference type="GO" id="GO:0043682">
    <property type="term" value="F:P-type divalent copper transporter activity"/>
    <property type="evidence" value="ECO:0007669"/>
    <property type="project" value="TreeGrafter"/>
</dbReference>
<reference evidence="12 13" key="1">
    <citation type="journal article" date="2019" name="Int. J. Syst. Evol. Microbiol.">
        <title>The Global Catalogue of Microorganisms (GCM) 10K type strain sequencing project: providing services to taxonomists for standard genome sequencing and annotation.</title>
        <authorList>
            <consortium name="The Broad Institute Genomics Platform"/>
            <consortium name="The Broad Institute Genome Sequencing Center for Infectious Disease"/>
            <person name="Wu L."/>
            <person name="Ma J."/>
        </authorList>
    </citation>
    <scope>NUCLEOTIDE SEQUENCE [LARGE SCALE GENOMIC DNA]</scope>
    <source>
        <strain evidence="12 13">JCM 19585</strain>
    </source>
</reference>
<proteinExistence type="inferred from homology"/>
<evidence type="ECO:0000256" key="7">
    <source>
        <dbReference type="ARBA" id="ARBA00022967"/>
    </source>
</evidence>
<dbReference type="PANTHER" id="PTHR43520:SF8">
    <property type="entry name" value="P-TYPE CU(+) TRANSPORTER"/>
    <property type="match status" value="1"/>
</dbReference>
<feature type="domain" description="HMA" evidence="11">
    <location>
        <begin position="53"/>
        <end position="119"/>
    </location>
</feature>
<dbReference type="Pfam" id="PF00122">
    <property type="entry name" value="E1-E2_ATPase"/>
    <property type="match status" value="1"/>
</dbReference>